<feature type="binding site" evidence="10">
    <location>
        <begin position="12"/>
        <end position="17"/>
    </location>
    <ligand>
        <name>substrate</name>
    </ligand>
</feature>
<organism evidence="14 15">
    <name type="scientific">Liquorilactobacillus aquaticus DSM 21051</name>
    <dbReference type="NCBI Taxonomy" id="1423725"/>
    <lineage>
        <taxon>Bacteria</taxon>
        <taxon>Bacillati</taxon>
        <taxon>Bacillota</taxon>
        <taxon>Bacilli</taxon>
        <taxon>Lactobacillales</taxon>
        <taxon>Lactobacillaceae</taxon>
        <taxon>Liquorilactobacillus</taxon>
    </lineage>
</organism>
<evidence type="ECO:0000256" key="13">
    <source>
        <dbReference type="RuleBase" id="RU003785"/>
    </source>
</evidence>
<gene>
    <name evidence="10" type="primary">miaA</name>
    <name evidence="14" type="ORF">FC19_GL000880</name>
</gene>
<dbReference type="InterPro" id="IPR027417">
    <property type="entry name" value="P-loop_NTPase"/>
</dbReference>
<dbReference type="EC" id="2.5.1.75" evidence="10"/>
<dbReference type="OrthoDB" id="9776390at2"/>
<dbReference type="NCBIfam" id="TIGR00174">
    <property type="entry name" value="miaA"/>
    <property type="match status" value="1"/>
</dbReference>
<dbReference type="Proteomes" id="UP000051015">
    <property type="component" value="Unassembled WGS sequence"/>
</dbReference>
<comment type="caution">
    <text evidence="10">Lacks conserved residue(s) required for the propagation of feature annotation.</text>
</comment>
<comment type="function">
    <text evidence="2 10 12">Catalyzes the transfer of a dimethylallyl group onto the adenine at position 37 in tRNAs that read codons beginning with uridine, leading to the formation of N6-(dimethylallyl)adenosine (i(6)A).</text>
</comment>
<evidence type="ECO:0000313" key="15">
    <source>
        <dbReference type="Proteomes" id="UP000051015"/>
    </source>
</evidence>
<feature type="binding site" evidence="10">
    <location>
        <begin position="10"/>
        <end position="17"/>
    </location>
    <ligand>
        <name>ATP</name>
        <dbReference type="ChEBI" id="CHEBI:30616"/>
    </ligand>
</feature>
<evidence type="ECO:0000256" key="1">
    <source>
        <dbReference type="ARBA" id="ARBA00001946"/>
    </source>
</evidence>
<dbReference type="GO" id="GO:0006400">
    <property type="term" value="P:tRNA modification"/>
    <property type="evidence" value="ECO:0007669"/>
    <property type="project" value="TreeGrafter"/>
</dbReference>
<evidence type="ECO:0000256" key="10">
    <source>
        <dbReference type="HAMAP-Rule" id="MF_00185"/>
    </source>
</evidence>
<evidence type="ECO:0000256" key="6">
    <source>
        <dbReference type="ARBA" id="ARBA00022741"/>
    </source>
</evidence>
<evidence type="ECO:0000256" key="2">
    <source>
        <dbReference type="ARBA" id="ARBA00003213"/>
    </source>
</evidence>
<keyword evidence="5 10" id="KW-0819">tRNA processing</keyword>
<dbReference type="InterPro" id="IPR018022">
    <property type="entry name" value="IPT"/>
</dbReference>
<sequence>MGKRILLIVGPTAVGKTALSIDVAKKFSGSIISGDSMQVYRQLDVGTAKIKKDEMKNIKHYMIDIRNIEERFSVADFVKECRKKIKEIQDADRLPIIVGGTGFYLQALLDNFHLGDDSYDGTLTLRSKWHNYAHKYGKKELWEKLDKIDPEAAAKIPPNNERRVVRALEVFEKTGKLFSKQADQANTEFSPLIIGLRTERKLLYERINARVDLMLSAGLVEEARWIYDKGGEQLPAGRGIGYKELYPYFDGKVELEEAVEEIKKNSRHYAKRQLTWFRNKMDVNWFDVLNDERASQKIDKKIDKWINKE</sequence>
<dbReference type="RefSeq" id="WP_057875889.1">
    <property type="nucleotide sequence ID" value="NZ_AYZD01000015.1"/>
</dbReference>
<dbReference type="Gene3D" id="1.10.20.140">
    <property type="match status" value="1"/>
</dbReference>
<keyword evidence="8 10" id="KW-0460">Magnesium</keyword>
<evidence type="ECO:0000256" key="11">
    <source>
        <dbReference type="RuleBase" id="RU003783"/>
    </source>
</evidence>
<keyword evidence="7 10" id="KW-0067">ATP-binding</keyword>
<evidence type="ECO:0000313" key="14">
    <source>
        <dbReference type="EMBL" id="KRM96583.1"/>
    </source>
</evidence>
<keyword evidence="15" id="KW-1185">Reference proteome</keyword>
<evidence type="ECO:0000256" key="7">
    <source>
        <dbReference type="ARBA" id="ARBA00022840"/>
    </source>
</evidence>
<reference evidence="14 15" key="1">
    <citation type="journal article" date="2015" name="Genome Announc.">
        <title>Expanding the biotechnology potential of lactobacilli through comparative genomics of 213 strains and associated genera.</title>
        <authorList>
            <person name="Sun Z."/>
            <person name="Harris H.M."/>
            <person name="McCann A."/>
            <person name="Guo C."/>
            <person name="Argimon S."/>
            <person name="Zhang W."/>
            <person name="Yang X."/>
            <person name="Jeffery I.B."/>
            <person name="Cooney J.C."/>
            <person name="Kagawa T.F."/>
            <person name="Liu W."/>
            <person name="Song Y."/>
            <person name="Salvetti E."/>
            <person name="Wrobel A."/>
            <person name="Rasinkangas P."/>
            <person name="Parkhill J."/>
            <person name="Rea M.C."/>
            <person name="O'Sullivan O."/>
            <person name="Ritari J."/>
            <person name="Douillard F.P."/>
            <person name="Paul Ross R."/>
            <person name="Yang R."/>
            <person name="Briner A.E."/>
            <person name="Felis G.E."/>
            <person name="de Vos W.M."/>
            <person name="Barrangou R."/>
            <person name="Klaenhammer T.R."/>
            <person name="Caufield P.W."/>
            <person name="Cui Y."/>
            <person name="Zhang H."/>
            <person name="O'Toole P.W."/>
        </authorList>
    </citation>
    <scope>NUCLEOTIDE SEQUENCE [LARGE SCALE GENOMIC DNA]</scope>
    <source>
        <strain evidence="14 15">DSM 21051</strain>
    </source>
</reference>
<evidence type="ECO:0000256" key="3">
    <source>
        <dbReference type="ARBA" id="ARBA00005842"/>
    </source>
</evidence>
<protein>
    <recommendedName>
        <fullName evidence="10">tRNA dimethylallyltransferase</fullName>
        <ecNumber evidence="10">2.5.1.75</ecNumber>
    </recommendedName>
    <alternativeName>
        <fullName evidence="10">Dimethylallyl diphosphate:tRNA dimethylallyltransferase</fullName>
        <shortName evidence="10">DMAPP:tRNA dimethylallyltransferase</shortName>
        <shortName evidence="10">DMATase</shortName>
    </alternativeName>
    <alternativeName>
        <fullName evidence="10">Isopentenyl-diphosphate:tRNA isopentenyltransferase</fullName>
        <shortName evidence="10">IPP transferase</shortName>
        <shortName evidence="10">IPPT</shortName>
        <shortName evidence="10">IPTase</shortName>
    </alternativeName>
</protein>
<comment type="cofactor">
    <cofactor evidence="1 10">
        <name>Mg(2+)</name>
        <dbReference type="ChEBI" id="CHEBI:18420"/>
    </cofactor>
</comment>
<evidence type="ECO:0000256" key="5">
    <source>
        <dbReference type="ARBA" id="ARBA00022694"/>
    </source>
</evidence>
<proteinExistence type="inferred from homology"/>
<accession>A0A0R2CY30</accession>
<comment type="caution">
    <text evidence="14">The sequence shown here is derived from an EMBL/GenBank/DDBJ whole genome shotgun (WGS) entry which is preliminary data.</text>
</comment>
<comment type="catalytic activity">
    <reaction evidence="9 10 11">
        <text>adenosine(37) in tRNA + dimethylallyl diphosphate = N(6)-dimethylallyladenosine(37) in tRNA + diphosphate</text>
        <dbReference type="Rhea" id="RHEA:26482"/>
        <dbReference type="Rhea" id="RHEA-COMP:10162"/>
        <dbReference type="Rhea" id="RHEA-COMP:10375"/>
        <dbReference type="ChEBI" id="CHEBI:33019"/>
        <dbReference type="ChEBI" id="CHEBI:57623"/>
        <dbReference type="ChEBI" id="CHEBI:74411"/>
        <dbReference type="ChEBI" id="CHEBI:74415"/>
        <dbReference type="EC" id="2.5.1.75"/>
    </reaction>
</comment>
<dbReference type="EMBL" id="AYZD01000015">
    <property type="protein sequence ID" value="KRM96583.1"/>
    <property type="molecule type" value="Genomic_DNA"/>
</dbReference>
<dbReference type="SUPFAM" id="SSF52540">
    <property type="entry name" value="P-loop containing nucleoside triphosphate hydrolases"/>
    <property type="match status" value="1"/>
</dbReference>
<comment type="similarity">
    <text evidence="3 10 13">Belongs to the IPP transferase family.</text>
</comment>
<dbReference type="PANTHER" id="PTHR11088:SF60">
    <property type="entry name" value="TRNA DIMETHYLALLYLTRANSFERASE"/>
    <property type="match status" value="1"/>
</dbReference>
<comment type="subunit">
    <text evidence="10">Monomer.</text>
</comment>
<dbReference type="STRING" id="1423725.FC19_GL000880"/>
<dbReference type="Gene3D" id="3.40.50.300">
    <property type="entry name" value="P-loop containing nucleotide triphosphate hydrolases"/>
    <property type="match status" value="1"/>
</dbReference>
<dbReference type="HAMAP" id="MF_00185">
    <property type="entry name" value="IPP_trans"/>
    <property type="match status" value="1"/>
</dbReference>
<evidence type="ECO:0000256" key="12">
    <source>
        <dbReference type="RuleBase" id="RU003784"/>
    </source>
</evidence>
<feature type="site" description="Interaction with substrate tRNA" evidence="10">
    <location>
        <position position="126"/>
    </location>
</feature>
<keyword evidence="4 10" id="KW-0808">Transferase</keyword>
<dbReference type="GO" id="GO:0052381">
    <property type="term" value="F:tRNA dimethylallyltransferase activity"/>
    <property type="evidence" value="ECO:0007669"/>
    <property type="project" value="UniProtKB-UniRule"/>
</dbReference>
<dbReference type="GO" id="GO:0005524">
    <property type="term" value="F:ATP binding"/>
    <property type="evidence" value="ECO:0007669"/>
    <property type="project" value="UniProtKB-UniRule"/>
</dbReference>
<dbReference type="AlphaFoldDB" id="A0A0R2CY30"/>
<evidence type="ECO:0000256" key="9">
    <source>
        <dbReference type="ARBA" id="ARBA00049563"/>
    </source>
</evidence>
<evidence type="ECO:0000256" key="4">
    <source>
        <dbReference type="ARBA" id="ARBA00022679"/>
    </source>
</evidence>
<dbReference type="InterPro" id="IPR039657">
    <property type="entry name" value="Dimethylallyltransferase"/>
</dbReference>
<name>A0A0R2CY30_9LACO</name>
<evidence type="ECO:0000256" key="8">
    <source>
        <dbReference type="ARBA" id="ARBA00022842"/>
    </source>
</evidence>
<dbReference type="Pfam" id="PF01715">
    <property type="entry name" value="IPPT"/>
    <property type="match status" value="1"/>
</dbReference>
<dbReference type="PANTHER" id="PTHR11088">
    <property type="entry name" value="TRNA DIMETHYLALLYLTRANSFERASE"/>
    <property type="match status" value="1"/>
</dbReference>
<feature type="region of interest" description="Interaction with substrate tRNA" evidence="10">
    <location>
        <begin position="35"/>
        <end position="38"/>
    </location>
</feature>
<keyword evidence="6 10" id="KW-0547">Nucleotide-binding</keyword>
<dbReference type="PATRIC" id="fig|1423725.3.peg.908"/>
<feature type="site" description="Interaction with substrate tRNA" evidence="10">
    <location>
        <position position="101"/>
    </location>
</feature>